<sequence length="38" mass="4382">MLLRVIRNKFLGKEKKKIRIISLFLGACSNKSFITTTI</sequence>
<dbReference type="Proteomes" id="UP001430953">
    <property type="component" value="Unassembled WGS sequence"/>
</dbReference>
<evidence type="ECO:0008006" key="3">
    <source>
        <dbReference type="Google" id="ProtNLM"/>
    </source>
</evidence>
<keyword evidence="2" id="KW-1185">Reference proteome</keyword>
<reference evidence="1 2" key="1">
    <citation type="submission" date="2023-03" db="EMBL/GenBank/DDBJ databases">
        <title>High recombination rates correlate with genetic variation in Cardiocondyla obscurior ants.</title>
        <authorList>
            <person name="Errbii M."/>
        </authorList>
    </citation>
    <scope>NUCLEOTIDE SEQUENCE [LARGE SCALE GENOMIC DNA]</scope>
    <source>
        <strain evidence="1">Alpha-2009</strain>
        <tissue evidence="1">Whole body</tissue>
    </source>
</reference>
<evidence type="ECO:0000313" key="2">
    <source>
        <dbReference type="Proteomes" id="UP001430953"/>
    </source>
</evidence>
<accession>A0AAW2EAE9</accession>
<proteinExistence type="predicted"/>
<protein>
    <recommendedName>
        <fullName evidence="3">Lipoprotein</fullName>
    </recommendedName>
</protein>
<organism evidence="1 2">
    <name type="scientific">Cardiocondyla obscurior</name>
    <dbReference type="NCBI Taxonomy" id="286306"/>
    <lineage>
        <taxon>Eukaryota</taxon>
        <taxon>Metazoa</taxon>
        <taxon>Ecdysozoa</taxon>
        <taxon>Arthropoda</taxon>
        <taxon>Hexapoda</taxon>
        <taxon>Insecta</taxon>
        <taxon>Pterygota</taxon>
        <taxon>Neoptera</taxon>
        <taxon>Endopterygota</taxon>
        <taxon>Hymenoptera</taxon>
        <taxon>Apocrita</taxon>
        <taxon>Aculeata</taxon>
        <taxon>Formicoidea</taxon>
        <taxon>Formicidae</taxon>
        <taxon>Myrmicinae</taxon>
        <taxon>Cardiocondyla</taxon>
    </lineage>
</organism>
<name>A0AAW2EAE9_9HYME</name>
<comment type="caution">
    <text evidence="1">The sequence shown here is derived from an EMBL/GenBank/DDBJ whole genome shotgun (WGS) entry which is preliminary data.</text>
</comment>
<evidence type="ECO:0000313" key="1">
    <source>
        <dbReference type="EMBL" id="KAL0100656.1"/>
    </source>
</evidence>
<gene>
    <name evidence="1" type="ORF">PUN28_019208</name>
</gene>
<dbReference type="EMBL" id="JADYXP020000025">
    <property type="protein sequence ID" value="KAL0100656.1"/>
    <property type="molecule type" value="Genomic_DNA"/>
</dbReference>
<dbReference type="AlphaFoldDB" id="A0AAW2EAE9"/>